<proteinExistence type="predicted"/>
<gene>
    <name evidence="1" type="ORF">T4A_7385</name>
</gene>
<sequence>MNISWKYTFACYLIIDRSANSDSLSDIIYILQPATSPFLPLYYPTLALLVRRLSSSVLMSSVLIYQTQCLIVMRED</sequence>
<evidence type="ECO:0000313" key="2">
    <source>
        <dbReference type="Proteomes" id="UP000054632"/>
    </source>
</evidence>
<dbReference type="AlphaFoldDB" id="A0A0V1DS47"/>
<organism evidence="1 2">
    <name type="scientific">Trichinella pseudospiralis</name>
    <name type="common">Parasitic roundworm</name>
    <dbReference type="NCBI Taxonomy" id="6337"/>
    <lineage>
        <taxon>Eukaryota</taxon>
        <taxon>Metazoa</taxon>
        <taxon>Ecdysozoa</taxon>
        <taxon>Nematoda</taxon>
        <taxon>Enoplea</taxon>
        <taxon>Dorylaimia</taxon>
        <taxon>Trichinellida</taxon>
        <taxon>Trichinellidae</taxon>
        <taxon>Trichinella</taxon>
    </lineage>
</organism>
<protein>
    <submittedName>
        <fullName evidence="1">Uncharacterized protein</fullName>
    </submittedName>
</protein>
<comment type="caution">
    <text evidence="1">The sequence shown here is derived from an EMBL/GenBank/DDBJ whole genome shotgun (WGS) entry which is preliminary data.</text>
</comment>
<dbReference type="EMBL" id="JYDR01000440">
    <property type="protein sequence ID" value="KRY64393.1"/>
    <property type="molecule type" value="Genomic_DNA"/>
</dbReference>
<name>A0A0V1DS47_TRIPS</name>
<evidence type="ECO:0000313" key="1">
    <source>
        <dbReference type="EMBL" id="KRY64393.1"/>
    </source>
</evidence>
<dbReference type="Proteomes" id="UP000054632">
    <property type="component" value="Unassembled WGS sequence"/>
</dbReference>
<reference evidence="1 2" key="1">
    <citation type="submission" date="2015-01" db="EMBL/GenBank/DDBJ databases">
        <title>Evolution of Trichinella species and genotypes.</title>
        <authorList>
            <person name="Korhonen P.K."/>
            <person name="Edoardo P."/>
            <person name="Giuseppe L.R."/>
            <person name="Gasser R.B."/>
        </authorList>
    </citation>
    <scope>NUCLEOTIDE SEQUENCE [LARGE SCALE GENOMIC DNA]</scope>
    <source>
        <strain evidence="1">ISS13</strain>
    </source>
</reference>
<accession>A0A0V1DS47</accession>